<gene>
    <name evidence="1" type="ORF">POF45_29010</name>
</gene>
<dbReference type="Proteomes" id="UP001159100">
    <property type="component" value="Unassembled WGS sequence"/>
</dbReference>
<protein>
    <submittedName>
        <fullName evidence="1">Uncharacterized protein</fullName>
    </submittedName>
</protein>
<evidence type="ECO:0000313" key="1">
    <source>
        <dbReference type="EMBL" id="MDI2595432.1"/>
    </source>
</evidence>
<organism evidence="1 2">
    <name type="scientific">Pseudomonas fungipugnans</name>
    <dbReference type="NCBI Taxonomy" id="3024217"/>
    <lineage>
        <taxon>Bacteria</taxon>
        <taxon>Pseudomonadati</taxon>
        <taxon>Pseudomonadota</taxon>
        <taxon>Gammaproteobacteria</taxon>
        <taxon>Pseudomonadales</taxon>
        <taxon>Pseudomonadaceae</taxon>
        <taxon>Pseudomonas</taxon>
    </lineage>
</organism>
<evidence type="ECO:0000313" key="2">
    <source>
        <dbReference type="Proteomes" id="UP001159100"/>
    </source>
</evidence>
<comment type="caution">
    <text evidence="1">The sequence shown here is derived from an EMBL/GenBank/DDBJ whole genome shotgun (WGS) entry which is preliminary data.</text>
</comment>
<keyword evidence="2" id="KW-1185">Reference proteome</keyword>
<sequence length="84" mass="9734">MLIEHQFVEPEHHRRAFEELSKKWQEAFAACRDLPARPSQTTIDAWVIMAWGGRRYCVTVQLAAPQTAAWLSEFETMICSRLGQ</sequence>
<reference evidence="1 2" key="1">
    <citation type="submission" date="2023-02" db="EMBL/GenBank/DDBJ databases">
        <title>Pseudomonas chrutzelriedensis sp. nov., a potently antifungal strain isolated from moss.</title>
        <authorList>
            <person name="Schnyder A."/>
            <person name="Kalawong R."/>
            <person name="Eberl L."/>
            <person name="Agnoli K."/>
        </authorList>
    </citation>
    <scope>NUCLEOTIDE SEQUENCE [LARGE SCALE GENOMIC DNA]</scope>
    <source>
        <strain evidence="1 2">681</strain>
    </source>
</reference>
<name>A0ABT6QWZ2_9PSED</name>
<accession>A0ABT6QWZ2</accession>
<dbReference type="RefSeq" id="WP_282317354.1">
    <property type="nucleotide sequence ID" value="NZ_JARBWL010000002.1"/>
</dbReference>
<dbReference type="EMBL" id="JARBWL010000002">
    <property type="protein sequence ID" value="MDI2595432.1"/>
    <property type="molecule type" value="Genomic_DNA"/>
</dbReference>
<proteinExistence type="predicted"/>